<proteinExistence type="predicted"/>
<organism evidence="2 3">
    <name type="scientific">Dendrobium chrysotoxum</name>
    <name type="common">Orchid</name>
    <dbReference type="NCBI Taxonomy" id="161865"/>
    <lineage>
        <taxon>Eukaryota</taxon>
        <taxon>Viridiplantae</taxon>
        <taxon>Streptophyta</taxon>
        <taxon>Embryophyta</taxon>
        <taxon>Tracheophyta</taxon>
        <taxon>Spermatophyta</taxon>
        <taxon>Magnoliopsida</taxon>
        <taxon>Liliopsida</taxon>
        <taxon>Asparagales</taxon>
        <taxon>Orchidaceae</taxon>
        <taxon>Epidendroideae</taxon>
        <taxon>Malaxideae</taxon>
        <taxon>Dendrobiinae</taxon>
        <taxon>Dendrobium</taxon>
    </lineage>
</organism>
<dbReference type="AlphaFoldDB" id="A0AAV7HHC6"/>
<evidence type="ECO:0000256" key="1">
    <source>
        <dbReference type="SAM" id="MobiDB-lite"/>
    </source>
</evidence>
<keyword evidence="3" id="KW-1185">Reference proteome</keyword>
<feature type="region of interest" description="Disordered" evidence="1">
    <location>
        <begin position="30"/>
        <end position="57"/>
    </location>
</feature>
<dbReference type="Proteomes" id="UP000775213">
    <property type="component" value="Unassembled WGS sequence"/>
</dbReference>
<evidence type="ECO:0000313" key="2">
    <source>
        <dbReference type="EMBL" id="KAH0466820.1"/>
    </source>
</evidence>
<evidence type="ECO:0000313" key="3">
    <source>
        <dbReference type="Proteomes" id="UP000775213"/>
    </source>
</evidence>
<sequence>MDGLEVMAPAEVVDDMGKGGVIGSEATVADEPAEEVNGGATRRGGDVEDLEEERGVEADVGEVKGEVAWEVKGG</sequence>
<gene>
    <name evidence="2" type="ORF">IEQ34_004058</name>
</gene>
<protein>
    <submittedName>
        <fullName evidence="2">Uncharacterized protein</fullName>
    </submittedName>
</protein>
<dbReference type="EMBL" id="JAGFBR010000005">
    <property type="protein sequence ID" value="KAH0466820.1"/>
    <property type="molecule type" value="Genomic_DNA"/>
</dbReference>
<reference evidence="2 3" key="1">
    <citation type="journal article" date="2021" name="Hortic Res">
        <title>Chromosome-scale assembly of the Dendrobium chrysotoxum genome enhances the understanding of orchid evolution.</title>
        <authorList>
            <person name="Zhang Y."/>
            <person name="Zhang G.Q."/>
            <person name="Zhang D."/>
            <person name="Liu X.D."/>
            <person name="Xu X.Y."/>
            <person name="Sun W.H."/>
            <person name="Yu X."/>
            <person name="Zhu X."/>
            <person name="Wang Z.W."/>
            <person name="Zhao X."/>
            <person name="Zhong W.Y."/>
            <person name="Chen H."/>
            <person name="Yin W.L."/>
            <person name="Huang T."/>
            <person name="Niu S.C."/>
            <person name="Liu Z.J."/>
        </authorList>
    </citation>
    <scope>NUCLEOTIDE SEQUENCE [LARGE SCALE GENOMIC DNA]</scope>
    <source>
        <strain evidence="2">Lindl</strain>
    </source>
</reference>
<accession>A0AAV7HHC6</accession>
<name>A0AAV7HHC6_DENCH</name>
<comment type="caution">
    <text evidence="2">The sequence shown here is derived from an EMBL/GenBank/DDBJ whole genome shotgun (WGS) entry which is preliminary data.</text>
</comment>